<sequence length="322" mass="34784">MTRHIPKAEIHCHIEGAAPTALVRSQAQKYGVDMDHLIDGDRYVWKDFTSFLSAYDAAAALFRTEEDYALLAQSYLTSIAEEGAIYSEVFISPDHARRAGLDPQAYVDGLGEGMRRARASHGIEGRLIITCVRHFDADAAIDVARFAASRPHPLVTGFGMGGDERMGSHADFARAFDIARDAGLGITTHAGEVAGPDSVRDALQHVRPTRLGHGVRAIEDPSLVEHLAEEGIVLEICPGSNVSLSLFAGFEDHPFPALREAGIRVTLNSDDPPFFATSLGREYALAQNAFGLSDDDLVATTRTALEAAFVDEETRAALLAKL</sequence>
<organism evidence="7 8">
    <name type="scientific">Hoeflea poritis</name>
    <dbReference type="NCBI Taxonomy" id="2993659"/>
    <lineage>
        <taxon>Bacteria</taxon>
        <taxon>Pseudomonadati</taxon>
        <taxon>Pseudomonadota</taxon>
        <taxon>Alphaproteobacteria</taxon>
        <taxon>Hyphomicrobiales</taxon>
        <taxon>Rhizobiaceae</taxon>
        <taxon>Hoeflea</taxon>
    </lineage>
</organism>
<dbReference type="NCBIfam" id="NF006848">
    <property type="entry name" value="PRK09358.1-3"/>
    <property type="match status" value="1"/>
</dbReference>
<feature type="binding site" evidence="5">
    <location>
        <position position="13"/>
    </location>
    <ligand>
        <name>Zn(2+)</name>
        <dbReference type="ChEBI" id="CHEBI:29105"/>
        <note>catalytic</note>
    </ligand>
</feature>
<dbReference type="InterPro" id="IPR028892">
    <property type="entry name" value="ADE"/>
</dbReference>
<keyword evidence="4 5" id="KW-0546">Nucleotide metabolism</keyword>
<comment type="caution">
    <text evidence="7">The sequence shown here is derived from an EMBL/GenBank/DDBJ whole genome shotgun (WGS) entry which is preliminary data.</text>
</comment>
<keyword evidence="1 5" id="KW-0479">Metal-binding</keyword>
<keyword evidence="3 5" id="KW-0862">Zinc</keyword>
<feature type="binding site" evidence="5">
    <location>
        <position position="270"/>
    </location>
    <ligand>
        <name>Zn(2+)</name>
        <dbReference type="ChEBI" id="CHEBI:29105"/>
        <note>catalytic</note>
    </ligand>
</feature>
<evidence type="ECO:0000313" key="7">
    <source>
        <dbReference type="EMBL" id="MDA4847951.1"/>
    </source>
</evidence>
<feature type="domain" description="Adenosine deaminase" evidence="6">
    <location>
        <begin position="6"/>
        <end position="321"/>
    </location>
</feature>
<feature type="active site" description="Proton donor" evidence="5">
    <location>
        <position position="192"/>
    </location>
</feature>
<comment type="function">
    <text evidence="5">Catalyzes the hydrolytic deamination of adenine to hypoxanthine. Plays an important role in the purine salvage pathway and in nitrogen catabolism.</text>
</comment>
<evidence type="ECO:0000313" key="8">
    <source>
        <dbReference type="Proteomes" id="UP001148313"/>
    </source>
</evidence>
<dbReference type="PANTHER" id="PTHR43114">
    <property type="entry name" value="ADENINE DEAMINASE"/>
    <property type="match status" value="1"/>
</dbReference>
<dbReference type="InterPro" id="IPR006330">
    <property type="entry name" value="Ado/ade_deaminase"/>
</dbReference>
<dbReference type="EC" id="3.5.4.2" evidence="5"/>
<name>A0ABT4VTA9_9HYPH</name>
<dbReference type="HAMAP" id="MF_01962">
    <property type="entry name" value="Adenine_deaminase"/>
    <property type="match status" value="1"/>
</dbReference>
<dbReference type="RefSeq" id="WP_271091793.1">
    <property type="nucleotide sequence ID" value="NZ_JAPJZH010000017.1"/>
</dbReference>
<evidence type="ECO:0000256" key="3">
    <source>
        <dbReference type="ARBA" id="ARBA00022833"/>
    </source>
</evidence>
<evidence type="ECO:0000256" key="2">
    <source>
        <dbReference type="ARBA" id="ARBA00022801"/>
    </source>
</evidence>
<keyword evidence="2 5" id="KW-0378">Hydrolase</keyword>
<protein>
    <recommendedName>
        <fullName evidence="5">Adenine deaminase</fullName>
        <shortName evidence="5">ADE</shortName>
        <ecNumber evidence="5">3.5.4.2</ecNumber>
    </recommendedName>
    <alternativeName>
        <fullName evidence="5">Adenine aminohydrolase</fullName>
        <shortName evidence="5">AAH</shortName>
    </alternativeName>
</protein>
<dbReference type="GO" id="GO:0016787">
    <property type="term" value="F:hydrolase activity"/>
    <property type="evidence" value="ECO:0007669"/>
    <property type="project" value="UniProtKB-KW"/>
</dbReference>
<reference evidence="7" key="1">
    <citation type="submission" date="2022-11" db="EMBL/GenBank/DDBJ databases">
        <title>Hoeflea poritis sp. nov., isolated from scleractinian coral Porites lutea.</title>
        <authorList>
            <person name="Zhang G."/>
            <person name="Wei Q."/>
            <person name="Cai L."/>
        </authorList>
    </citation>
    <scope>NUCLEOTIDE SEQUENCE</scope>
    <source>
        <strain evidence="7">E7-10</strain>
    </source>
</reference>
<evidence type="ECO:0000256" key="1">
    <source>
        <dbReference type="ARBA" id="ARBA00022723"/>
    </source>
</evidence>
<proteinExistence type="inferred from homology"/>
<accession>A0ABT4VTA9</accession>
<evidence type="ECO:0000259" key="6">
    <source>
        <dbReference type="Pfam" id="PF00962"/>
    </source>
</evidence>
<feature type="site" description="Important for catalytic activity" evidence="5">
    <location>
        <position position="213"/>
    </location>
</feature>
<evidence type="ECO:0000256" key="4">
    <source>
        <dbReference type="ARBA" id="ARBA00023080"/>
    </source>
</evidence>
<dbReference type="InterPro" id="IPR032466">
    <property type="entry name" value="Metal_Hydrolase"/>
</dbReference>
<comment type="similarity">
    <text evidence="5">Belongs to the metallo-dependent hydrolases superfamily. Adenosine and AMP deaminases family. Adenine deaminase type 2 subfamily.</text>
</comment>
<dbReference type="Pfam" id="PF00962">
    <property type="entry name" value="A_deaminase"/>
    <property type="match status" value="1"/>
</dbReference>
<dbReference type="PANTHER" id="PTHR43114:SF6">
    <property type="entry name" value="ADENINE DEAMINASE"/>
    <property type="match status" value="1"/>
</dbReference>
<dbReference type="SUPFAM" id="SSF51556">
    <property type="entry name" value="Metallo-dependent hydrolases"/>
    <property type="match status" value="1"/>
</dbReference>
<comment type="catalytic activity">
    <reaction evidence="5">
        <text>adenine + H2O + H(+) = hypoxanthine + NH4(+)</text>
        <dbReference type="Rhea" id="RHEA:23688"/>
        <dbReference type="ChEBI" id="CHEBI:15377"/>
        <dbReference type="ChEBI" id="CHEBI:15378"/>
        <dbReference type="ChEBI" id="CHEBI:16708"/>
        <dbReference type="ChEBI" id="CHEBI:17368"/>
        <dbReference type="ChEBI" id="CHEBI:28938"/>
        <dbReference type="EC" id="3.5.4.2"/>
    </reaction>
</comment>
<dbReference type="Proteomes" id="UP001148313">
    <property type="component" value="Unassembled WGS sequence"/>
</dbReference>
<feature type="binding site" evidence="5">
    <location>
        <position position="271"/>
    </location>
    <ligand>
        <name>substrate</name>
    </ligand>
</feature>
<gene>
    <name evidence="7" type="ORF">OOZ53_21515</name>
</gene>
<keyword evidence="8" id="KW-1185">Reference proteome</keyword>
<dbReference type="Gene3D" id="3.20.20.140">
    <property type="entry name" value="Metal-dependent hydrolases"/>
    <property type="match status" value="1"/>
</dbReference>
<dbReference type="InterPro" id="IPR001365">
    <property type="entry name" value="A_deaminase_dom"/>
</dbReference>
<dbReference type="EMBL" id="JAPJZH010000017">
    <property type="protein sequence ID" value="MDA4847951.1"/>
    <property type="molecule type" value="Genomic_DNA"/>
</dbReference>
<comment type="cofactor">
    <cofactor evidence="5">
        <name>Zn(2+)</name>
        <dbReference type="ChEBI" id="CHEBI:29105"/>
    </cofactor>
    <text evidence="5">Binds 1 zinc ion per subunit.</text>
</comment>
<evidence type="ECO:0000256" key="5">
    <source>
        <dbReference type="HAMAP-Rule" id="MF_01962"/>
    </source>
</evidence>
<dbReference type="NCBIfam" id="TIGR01430">
    <property type="entry name" value="aden_deam"/>
    <property type="match status" value="1"/>
</dbReference>
<feature type="binding site" evidence="5">
    <location>
        <position position="11"/>
    </location>
    <ligand>
        <name>Zn(2+)</name>
        <dbReference type="ChEBI" id="CHEBI:29105"/>
        <note>catalytic</note>
    </ligand>
</feature>
<feature type="binding site" evidence="5">
    <location>
        <position position="189"/>
    </location>
    <ligand>
        <name>Zn(2+)</name>
        <dbReference type="ChEBI" id="CHEBI:29105"/>
        <note>catalytic</note>
    </ligand>
</feature>
<dbReference type="CDD" id="cd01320">
    <property type="entry name" value="ADA"/>
    <property type="match status" value="1"/>
</dbReference>